<dbReference type="Proteomes" id="UP001319861">
    <property type="component" value="Chromosome"/>
</dbReference>
<sequence>MAPVTITVWDFNTNTFLTHLPYADAQYAVRLNDAGECTITIDLADTATHGPVTVIQSLNGAPFKVLFSQGPIILHAAFIYRVEMSSDTFAVKLTGAALTSALTLVTNEVAGIGVGAPLVTDPVTVIEKILDGAQTTLPLYITHRRQVQGLPAAATWTYSKDATAGQILADATAAVTPGTGGVDWTIENSLVGDRPSHTMVIWTPRAGTDYHTSGWSVDLTRAAAWQWNTDAQRMTTKVVAVGSGAGSNAAIRSVAATTKATGGLGQLPVFTGVYQFSQVNDQGRLDAISHGLISLFGGPVAAPTITLPIDYPTLPLGAAAIGDDVRLTAPVCPWFPLGLNQWWRAVAYSVNIPAQGVATVQWTFNTPPAY</sequence>
<accession>A0ABM7PTZ9</accession>
<keyword evidence="2" id="KW-1185">Reference proteome</keyword>
<reference evidence="1 2" key="1">
    <citation type="journal article" date="2021" name="J. Biosci. Bioeng.">
        <title>Identification and characterization of a chc gene cluster responsible for the aromatization pathway of cyclohexanecarboxylate degradation in Sinomonas cyclohexanicum ATCC 51369.</title>
        <authorList>
            <person name="Yamamoto T."/>
            <person name="Hasegawa Y."/>
            <person name="Lau P.C.K."/>
            <person name="Iwaki H."/>
        </authorList>
    </citation>
    <scope>NUCLEOTIDE SEQUENCE [LARGE SCALE GENOMIC DNA]</scope>
    <source>
        <strain evidence="1 2">ATCC 51369</strain>
    </source>
</reference>
<name>A0ABM7PTZ9_SINCY</name>
<dbReference type="EMBL" id="AP024525">
    <property type="protein sequence ID" value="BCT75534.1"/>
    <property type="molecule type" value="Genomic_DNA"/>
</dbReference>
<organism evidence="1 2">
    <name type="scientific">Sinomonas cyclohexanicum</name>
    <name type="common">Corynebacterium cyclohexanicum</name>
    <dbReference type="NCBI Taxonomy" id="322009"/>
    <lineage>
        <taxon>Bacteria</taxon>
        <taxon>Bacillati</taxon>
        <taxon>Actinomycetota</taxon>
        <taxon>Actinomycetes</taxon>
        <taxon>Micrococcales</taxon>
        <taxon>Micrococcaceae</taxon>
        <taxon>Sinomonas</taxon>
    </lineage>
</organism>
<evidence type="ECO:0000313" key="2">
    <source>
        <dbReference type="Proteomes" id="UP001319861"/>
    </source>
</evidence>
<dbReference type="RefSeq" id="WP_229232268.1">
    <property type="nucleotide sequence ID" value="NZ_AP024525.1"/>
</dbReference>
<gene>
    <name evidence="1" type="ORF">SCMU_13760</name>
</gene>
<evidence type="ECO:0000313" key="1">
    <source>
        <dbReference type="EMBL" id="BCT75534.1"/>
    </source>
</evidence>
<protein>
    <recommendedName>
        <fullName evidence="3">Minor tail protein</fullName>
    </recommendedName>
</protein>
<evidence type="ECO:0008006" key="3">
    <source>
        <dbReference type="Google" id="ProtNLM"/>
    </source>
</evidence>
<proteinExistence type="predicted"/>